<accession>A0A366HX64</accession>
<reference evidence="2 3" key="1">
    <citation type="submission" date="2018-06" db="EMBL/GenBank/DDBJ databases">
        <title>Genomic Encyclopedia of Type Strains, Phase IV (KMG-IV): sequencing the most valuable type-strain genomes for metagenomic binning, comparative biology and taxonomic classification.</title>
        <authorList>
            <person name="Goeker M."/>
        </authorList>
    </citation>
    <scope>NUCLEOTIDE SEQUENCE [LARGE SCALE GENOMIC DNA]</scope>
    <source>
        <strain evidence="2 3">DSM 22112</strain>
    </source>
</reference>
<protein>
    <submittedName>
        <fullName evidence="2">Creatinine amidohydrolase</fullName>
    </submittedName>
</protein>
<dbReference type="GO" id="GO:0016787">
    <property type="term" value="F:hydrolase activity"/>
    <property type="evidence" value="ECO:0007669"/>
    <property type="project" value="UniProtKB-KW"/>
</dbReference>
<evidence type="ECO:0000313" key="3">
    <source>
        <dbReference type="Proteomes" id="UP000253490"/>
    </source>
</evidence>
<organism evidence="2 3">
    <name type="scientific">Alkalibaculum bacchi</name>
    <dbReference type="NCBI Taxonomy" id="645887"/>
    <lineage>
        <taxon>Bacteria</taxon>
        <taxon>Bacillati</taxon>
        <taxon>Bacillota</taxon>
        <taxon>Clostridia</taxon>
        <taxon>Eubacteriales</taxon>
        <taxon>Eubacteriaceae</taxon>
        <taxon>Alkalibaculum</taxon>
    </lineage>
</organism>
<comment type="caution">
    <text evidence="2">The sequence shown here is derived from an EMBL/GenBank/DDBJ whole genome shotgun (WGS) entry which is preliminary data.</text>
</comment>
<evidence type="ECO:0000256" key="1">
    <source>
        <dbReference type="ARBA" id="ARBA00024029"/>
    </source>
</evidence>
<gene>
    <name evidence="2" type="ORF">DES36_1302</name>
</gene>
<keyword evidence="3" id="KW-1185">Reference proteome</keyword>
<dbReference type="SUPFAM" id="SSF102215">
    <property type="entry name" value="Creatininase"/>
    <property type="match status" value="1"/>
</dbReference>
<name>A0A366HX64_9FIRM</name>
<dbReference type="InterPro" id="IPR024087">
    <property type="entry name" value="Creatininase-like_sf"/>
</dbReference>
<dbReference type="InterPro" id="IPR003785">
    <property type="entry name" value="Creatininase/forma_Hydrolase"/>
</dbReference>
<proteinExistence type="inferred from homology"/>
<sequence length="59" mass="6384">MQQGAFLSALTAKGETITEITDIALIPMGQTEQHGHHLPLEVDNYIATGIVERVAIKLV</sequence>
<dbReference type="AlphaFoldDB" id="A0A366HX64"/>
<evidence type="ECO:0000313" key="2">
    <source>
        <dbReference type="EMBL" id="RBP57389.1"/>
    </source>
</evidence>
<dbReference type="Gene3D" id="3.40.50.10310">
    <property type="entry name" value="Creatininase"/>
    <property type="match status" value="1"/>
</dbReference>
<dbReference type="Proteomes" id="UP000253490">
    <property type="component" value="Unassembled WGS sequence"/>
</dbReference>
<comment type="similarity">
    <text evidence="1">Belongs to the creatininase superfamily.</text>
</comment>
<dbReference type="EMBL" id="QNRX01000030">
    <property type="protein sequence ID" value="RBP57389.1"/>
    <property type="molecule type" value="Genomic_DNA"/>
</dbReference>
<dbReference type="Pfam" id="PF02633">
    <property type="entry name" value="Creatininase"/>
    <property type="match status" value="1"/>
</dbReference>
<keyword evidence="2" id="KW-0378">Hydrolase</keyword>